<keyword evidence="1" id="KW-0812">Transmembrane</keyword>
<protein>
    <submittedName>
        <fullName evidence="2">Uncharacterized protein</fullName>
    </submittedName>
</protein>
<dbReference type="EMBL" id="JABTTY010000001">
    <property type="protein sequence ID" value="MBE7525572.1"/>
    <property type="molecule type" value="Genomic_DNA"/>
</dbReference>
<feature type="transmembrane region" description="Helical" evidence="1">
    <location>
        <begin position="12"/>
        <end position="33"/>
    </location>
</feature>
<evidence type="ECO:0000313" key="3">
    <source>
        <dbReference type="Proteomes" id="UP000710385"/>
    </source>
</evidence>
<dbReference type="Proteomes" id="UP000710385">
    <property type="component" value="Unassembled WGS sequence"/>
</dbReference>
<organism evidence="2 3">
    <name type="scientific">candidate division WWE3 bacterium</name>
    <dbReference type="NCBI Taxonomy" id="2053526"/>
    <lineage>
        <taxon>Bacteria</taxon>
        <taxon>Katanobacteria</taxon>
    </lineage>
</organism>
<reference evidence="2" key="1">
    <citation type="submission" date="2020-05" db="EMBL/GenBank/DDBJ databases">
        <title>High-Quality Genomes of Partial-Nitritation/Anammox System by Hierarchical Clustering Based Hybrid Assembly.</title>
        <authorList>
            <person name="Liu L."/>
            <person name="Wang Y."/>
            <person name="Che Y."/>
            <person name="Chen Y."/>
            <person name="Xia Y."/>
            <person name="Luo R."/>
            <person name="Cheng S.H."/>
            <person name="Zheng C."/>
            <person name="Zhang T."/>
        </authorList>
    </citation>
    <scope>NUCLEOTIDE SEQUENCE</scope>
    <source>
        <strain evidence="2">H1_PAT1</strain>
    </source>
</reference>
<keyword evidence="1" id="KW-1133">Transmembrane helix</keyword>
<comment type="caution">
    <text evidence="2">The sequence shown here is derived from an EMBL/GenBank/DDBJ whole genome shotgun (WGS) entry which is preliminary data.</text>
</comment>
<name>A0A928TSJ8_UNCKA</name>
<evidence type="ECO:0000313" key="2">
    <source>
        <dbReference type="EMBL" id="MBE7525572.1"/>
    </source>
</evidence>
<dbReference type="AlphaFoldDB" id="A0A928TSJ8"/>
<evidence type="ECO:0000256" key="1">
    <source>
        <dbReference type="SAM" id="Phobius"/>
    </source>
</evidence>
<keyword evidence="1" id="KW-0472">Membrane</keyword>
<accession>A0A928TSJ8</accession>
<gene>
    <name evidence="2" type="ORF">HS096_04280</name>
</gene>
<proteinExistence type="predicted"/>
<sequence length="444" mass="47642">MDTKRSLLLYRISLVVSALIFLGVLFWVAMRFFEPAPFAEPPLQKSRIVFNPKFDIRSHVLFQGLRAFVTGSVEPGILGRPVPFAGPQEALQLESGQTSRLAIAEEIPLFGGRAIDITPASDGAMLALLAGRAGEGETLYEIRSYAANGSVRTISSWMASAVADLEPVRFAQDSSGLIWLGSGAGRIGTLTDGSPPLWKPETDIRLFSGVRQMVFDDAMRLWVTDGFHVSVGMGEGLTPLDIYGRMTDADRIILGNQLTQIPEAVRPLPMEGPDGLLKASLVPERLFARADGGMSLNTGYAILQFSSALEKPPQLINTLATSSLPIAAAPNGDVWAERYTDGGILRIWATGTRSYAGAPIPRQAVSHPELFASDRNALFALDYSPTSTVLWSTKGSEWQAQVVAASGTIPADTPVKVSIDGGGNMWAIFVQGGLLRIQKGAESP</sequence>